<protein>
    <submittedName>
        <fullName evidence="1">Uncharacterized protein</fullName>
    </submittedName>
</protein>
<comment type="caution">
    <text evidence="1">The sequence shown here is derived from an EMBL/GenBank/DDBJ whole genome shotgun (WGS) entry which is preliminary data.</text>
</comment>
<name>A0ABR2GYQ1_9EUKA</name>
<evidence type="ECO:0000313" key="2">
    <source>
        <dbReference type="Proteomes" id="UP001470230"/>
    </source>
</evidence>
<dbReference type="EMBL" id="JAPFFF010000053">
    <property type="protein sequence ID" value="KAK8839077.1"/>
    <property type="molecule type" value="Genomic_DNA"/>
</dbReference>
<keyword evidence="2" id="KW-1185">Reference proteome</keyword>
<reference evidence="1 2" key="1">
    <citation type="submission" date="2024-04" db="EMBL/GenBank/DDBJ databases">
        <title>Tritrichomonas musculus Genome.</title>
        <authorList>
            <person name="Alves-Ferreira E."/>
            <person name="Grigg M."/>
            <person name="Lorenzi H."/>
            <person name="Galac M."/>
        </authorList>
    </citation>
    <scope>NUCLEOTIDE SEQUENCE [LARGE SCALE GENOMIC DNA]</scope>
    <source>
        <strain evidence="1 2">EAF2021</strain>
    </source>
</reference>
<proteinExistence type="predicted"/>
<dbReference type="Proteomes" id="UP001470230">
    <property type="component" value="Unassembled WGS sequence"/>
</dbReference>
<accession>A0ABR2GYQ1</accession>
<sequence length="364" mass="44049">MNVRRRKLEFELFVRKYYRKDFDELKAKDENKNKTNDEIYDLIPDYKKSLVSYNIISWLGTEHDLREIFSDLHREIQKPFKIFNDYYAIERDAMKKKAETEIDALSNELSRLIVEWDDETDISTKFEKRIVIDQKSKELNEKIANLYREVRPTFVQNEDPRTRDVQMDGYYDYNRQVFIEKIFSNANDEKTKDTSDYIFNTDIYDYYIDFKIEFLPRPYDKITNKQDNSFNQIYDFVDIMNVGKEPFQNDPEKYMDMTKPILDKNENILCYEGKWMREITFENVWDRHSCKVFASFATDSSKGYLGNSQVFYPVIKYFKLNSTDQQFWIEFYSGRHNNVPVIVPINDSFNIEMLFLANEKMFYT</sequence>
<gene>
    <name evidence="1" type="ORF">M9Y10_032547</name>
</gene>
<evidence type="ECO:0000313" key="1">
    <source>
        <dbReference type="EMBL" id="KAK8839077.1"/>
    </source>
</evidence>
<organism evidence="1 2">
    <name type="scientific">Tritrichomonas musculus</name>
    <dbReference type="NCBI Taxonomy" id="1915356"/>
    <lineage>
        <taxon>Eukaryota</taxon>
        <taxon>Metamonada</taxon>
        <taxon>Parabasalia</taxon>
        <taxon>Tritrichomonadida</taxon>
        <taxon>Tritrichomonadidae</taxon>
        <taxon>Tritrichomonas</taxon>
    </lineage>
</organism>